<sequence length="302" mass="34010">MATVSRKRKASPIVEEAPVRVLPKRRTRPAFTPSCNGLAIPTAQPDEALSLRRFTAELLIHRLPVDPCPHGEYTELPPQFRQALVDRLRMAREGDPNEIGLGDPKPLPIFEPLNLKGRPPIVSHDVPTRRSMRKTRSSDRTHTPHSTASDVLGDAAEDATTDHIHRREEMAEKKLRNRDLEIAAHNLYRKQVLKDRLNYLSLNHLLPPTPAPQSPPAYSRPAPDAVSENDQPLPGHGDNEVTPLVERPNLRRPRRTPSSGSASSTIHAHSRRPTLRGSLLPLNVNMTKEEFRLPSTWLRKRK</sequence>
<evidence type="ECO:0000313" key="2">
    <source>
        <dbReference type="EMBL" id="KAJ1912830.1"/>
    </source>
</evidence>
<feature type="region of interest" description="Disordered" evidence="1">
    <location>
        <begin position="207"/>
        <end position="279"/>
    </location>
</feature>
<dbReference type="AlphaFoldDB" id="A0A9W7ZXI9"/>
<dbReference type="Proteomes" id="UP001150569">
    <property type="component" value="Unassembled WGS sequence"/>
</dbReference>
<reference evidence="2" key="1">
    <citation type="submission" date="2022-07" db="EMBL/GenBank/DDBJ databases">
        <title>Phylogenomic reconstructions and comparative analyses of Kickxellomycotina fungi.</title>
        <authorList>
            <person name="Reynolds N.K."/>
            <person name="Stajich J.E."/>
            <person name="Barry K."/>
            <person name="Grigoriev I.V."/>
            <person name="Crous P."/>
            <person name="Smith M.E."/>
        </authorList>
    </citation>
    <scope>NUCLEOTIDE SEQUENCE</scope>
    <source>
        <strain evidence="2">RSA 861</strain>
    </source>
</reference>
<keyword evidence="3" id="KW-1185">Reference proteome</keyword>
<feature type="compositionally biased region" description="Polar residues" evidence="1">
    <location>
        <begin position="256"/>
        <end position="267"/>
    </location>
</feature>
<evidence type="ECO:0000313" key="3">
    <source>
        <dbReference type="Proteomes" id="UP001150569"/>
    </source>
</evidence>
<evidence type="ECO:0008006" key="4">
    <source>
        <dbReference type="Google" id="ProtNLM"/>
    </source>
</evidence>
<dbReference type="EMBL" id="JANBPT010000797">
    <property type="protein sequence ID" value="KAJ1912830.1"/>
    <property type="molecule type" value="Genomic_DNA"/>
</dbReference>
<comment type="caution">
    <text evidence="2">The sequence shown here is derived from an EMBL/GenBank/DDBJ whole genome shotgun (WGS) entry which is preliminary data.</text>
</comment>
<accession>A0A9W7ZXI9</accession>
<proteinExistence type="predicted"/>
<organism evidence="2 3">
    <name type="scientific">Tieghemiomyces parasiticus</name>
    <dbReference type="NCBI Taxonomy" id="78921"/>
    <lineage>
        <taxon>Eukaryota</taxon>
        <taxon>Fungi</taxon>
        <taxon>Fungi incertae sedis</taxon>
        <taxon>Zoopagomycota</taxon>
        <taxon>Kickxellomycotina</taxon>
        <taxon>Dimargaritomycetes</taxon>
        <taxon>Dimargaritales</taxon>
        <taxon>Dimargaritaceae</taxon>
        <taxon>Tieghemiomyces</taxon>
    </lineage>
</organism>
<name>A0A9W7ZXI9_9FUNG</name>
<feature type="region of interest" description="Disordered" evidence="1">
    <location>
        <begin position="111"/>
        <end position="156"/>
    </location>
</feature>
<gene>
    <name evidence="2" type="ORF">IWQ60_009484</name>
</gene>
<protein>
    <recommendedName>
        <fullName evidence="4">Something about silencing protein 4 domain-containing protein</fullName>
    </recommendedName>
</protein>
<evidence type="ECO:0000256" key="1">
    <source>
        <dbReference type="SAM" id="MobiDB-lite"/>
    </source>
</evidence>